<dbReference type="InterPro" id="IPR000504">
    <property type="entry name" value="RRM_dom"/>
</dbReference>
<dbReference type="InterPro" id="IPR035979">
    <property type="entry name" value="RBD_domain_sf"/>
</dbReference>
<comment type="caution">
    <text evidence="4">The sequence shown here is derived from an EMBL/GenBank/DDBJ whole genome shotgun (WGS) entry which is preliminary data.</text>
</comment>
<dbReference type="OrthoDB" id="7763451at2759"/>
<evidence type="ECO:0000259" key="3">
    <source>
        <dbReference type="PROSITE" id="PS50102"/>
    </source>
</evidence>
<dbReference type="EMBL" id="VIBQ01000010">
    <property type="protein sequence ID" value="KAB8338874.1"/>
    <property type="molecule type" value="Genomic_DNA"/>
</dbReference>
<dbReference type="PANTHER" id="PTHR32343">
    <property type="entry name" value="SERINE/ARGININE-RICH SPLICING FACTOR"/>
    <property type="match status" value="1"/>
</dbReference>
<dbReference type="AlphaFoldDB" id="A0A5N6KR29"/>
<feature type="compositionally biased region" description="Basic and acidic residues" evidence="2">
    <location>
        <begin position="98"/>
        <end position="107"/>
    </location>
</feature>
<dbReference type="SMART" id="SM00360">
    <property type="entry name" value="RRM"/>
    <property type="match status" value="1"/>
</dbReference>
<dbReference type="InterPro" id="IPR034358">
    <property type="entry name" value="Vip1_RRM"/>
</dbReference>
<dbReference type="CDD" id="cd12268">
    <property type="entry name" value="RRM_Vip1"/>
    <property type="match status" value="1"/>
</dbReference>
<proteinExistence type="predicted"/>
<dbReference type="Proteomes" id="UP000327013">
    <property type="component" value="Unassembled WGS sequence"/>
</dbReference>
<feature type="region of interest" description="Disordered" evidence="2">
    <location>
        <begin position="81"/>
        <end position="107"/>
    </location>
</feature>
<name>A0A5N6KR29_9ROSI</name>
<sequence length="278" mass="29638">MTTVHVKNIATETTETQVRDFFSFCGKISSLNLSKDGATQSADVTFEKPTAGKTALLLNDTQLGPNVVTVTSDASLEKVDEKDVPVGESPATGANISHDNDVDQEDKPRSRIVAEYLAHGYVISDKAIERALALDTQHGISHRFTTALKQFDDKYNATGRAQAVDEKYGITEKANQGWRTMYSYFDKAAGTPTGHKVNSFYQVGSKQVIDVHNEARRLADMKSGKHAAEPVSGTDKTHCGCGGENATCGCQPGKCACASCPKNADAAASEKPAAATSS</sequence>
<feature type="domain" description="RRM" evidence="3">
    <location>
        <begin position="2"/>
        <end position="75"/>
    </location>
</feature>
<gene>
    <name evidence="4" type="ORF">FH972_021818</name>
</gene>
<keyword evidence="1" id="KW-0694">RNA-binding</keyword>
<dbReference type="PROSITE" id="PS50102">
    <property type="entry name" value="RRM"/>
    <property type="match status" value="1"/>
</dbReference>
<evidence type="ECO:0000256" key="1">
    <source>
        <dbReference type="PROSITE-ProRule" id="PRU00176"/>
    </source>
</evidence>
<dbReference type="Gene3D" id="3.30.70.330">
    <property type="match status" value="1"/>
</dbReference>
<protein>
    <recommendedName>
        <fullName evidence="3">RRM domain-containing protein</fullName>
    </recommendedName>
</protein>
<dbReference type="GO" id="GO:0003723">
    <property type="term" value="F:RNA binding"/>
    <property type="evidence" value="ECO:0007669"/>
    <property type="project" value="UniProtKB-UniRule"/>
</dbReference>
<accession>A0A5N6KR29</accession>
<keyword evidence="5" id="KW-1185">Reference proteome</keyword>
<dbReference type="Pfam" id="PF00076">
    <property type="entry name" value="RRM_1"/>
    <property type="match status" value="1"/>
</dbReference>
<evidence type="ECO:0000313" key="5">
    <source>
        <dbReference type="Proteomes" id="UP000327013"/>
    </source>
</evidence>
<organism evidence="4 5">
    <name type="scientific">Carpinus fangiana</name>
    <dbReference type="NCBI Taxonomy" id="176857"/>
    <lineage>
        <taxon>Eukaryota</taxon>
        <taxon>Viridiplantae</taxon>
        <taxon>Streptophyta</taxon>
        <taxon>Embryophyta</taxon>
        <taxon>Tracheophyta</taxon>
        <taxon>Spermatophyta</taxon>
        <taxon>Magnoliopsida</taxon>
        <taxon>eudicotyledons</taxon>
        <taxon>Gunneridae</taxon>
        <taxon>Pentapetalae</taxon>
        <taxon>rosids</taxon>
        <taxon>fabids</taxon>
        <taxon>Fagales</taxon>
        <taxon>Betulaceae</taxon>
        <taxon>Carpinus</taxon>
    </lineage>
</organism>
<dbReference type="InterPro" id="IPR012677">
    <property type="entry name" value="Nucleotide-bd_a/b_plait_sf"/>
</dbReference>
<evidence type="ECO:0000313" key="4">
    <source>
        <dbReference type="EMBL" id="KAB8338874.1"/>
    </source>
</evidence>
<dbReference type="SUPFAM" id="SSF54928">
    <property type="entry name" value="RNA-binding domain, RBD"/>
    <property type="match status" value="1"/>
</dbReference>
<dbReference type="PANTHER" id="PTHR32343:SF10">
    <property type="entry name" value="RNA-BINDING REGION RNP-1 DOMAIN-CONTAINING PROTEIN"/>
    <property type="match status" value="1"/>
</dbReference>
<evidence type="ECO:0000256" key="2">
    <source>
        <dbReference type="SAM" id="MobiDB-lite"/>
    </source>
</evidence>
<reference evidence="4 5" key="1">
    <citation type="submission" date="2019-06" db="EMBL/GenBank/DDBJ databases">
        <title>A chromosomal-level reference genome of Carpinus fangiana (Coryloideae, Betulaceae).</title>
        <authorList>
            <person name="Yang X."/>
            <person name="Wang Z."/>
            <person name="Zhang L."/>
            <person name="Hao G."/>
            <person name="Liu J."/>
            <person name="Yang Y."/>
        </authorList>
    </citation>
    <scope>NUCLEOTIDE SEQUENCE [LARGE SCALE GENOMIC DNA]</scope>
    <source>
        <strain evidence="4">Cfa_2016G</strain>
        <tissue evidence="4">Leaf</tissue>
    </source>
</reference>